<dbReference type="RefSeq" id="WP_068139099.1">
    <property type="nucleotide sequence ID" value="NZ_AP014924.1"/>
</dbReference>
<dbReference type="EMBL" id="AP014924">
    <property type="protein sequence ID" value="BAS28560.1"/>
    <property type="molecule type" value="Genomic_DNA"/>
</dbReference>
<name>A0A0K2SN72_LIMPI</name>
<evidence type="ECO:0000313" key="4">
    <source>
        <dbReference type="Proteomes" id="UP000065807"/>
    </source>
</evidence>
<accession>A0A0K2SN72</accession>
<reference evidence="4" key="2">
    <citation type="journal article" date="2016" name="Int. J. Syst. Evol. Microbiol.">
        <title>Complete genome sequence and cell structure of Limnochorda pilosa, a Gram-negative spore-former within the phylum Firmicutes.</title>
        <authorList>
            <person name="Watanabe M."/>
            <person name="Kojima H."/>
            <person name="Fukui M."/>
        </authorList>
    </citation>
    <scope>NUCLEOTIDE SEQUENCE [LARGE SCALE GENOMIC DNA]</scope>
    <source>
        <strain evidence="4">HC45</strain>
    </source>
</reference>
<evidence type="ECO:0000256" key="2">
    <source>
        <dbReference type="SAM" id="Coils"/>
    </source>
</evidence>
<protein>
    <submittedName>
        <fullName evidence="3">Phage-shock protein</fullName>
    </submittedName>
</protein>
<dbReference type="OrthoDB" id="9779630at2"/>
<dbReference type="InterPro" id="IPR007157">
    <property type="entry name" value="PspA_VIPP1"/>
</dbReference>
<reference evidence="4" key="1">
    <citation type="submission" date="2015-07" db="EMBL/GenBank/DDBJ databases">
        <title>Complete genome sequence and phylogenetic analysis of Limnochorda pilosa.</title>
        <authorList>
            <person name="Watanabe M."/>
            <person name="Kojima H."/>
            <person name="Fukui M."/>
        </authorList>
    </citation>
    <scope>NUCLEOTIDE SEQUENCE [LARGE SCALE GENOMIC DNA]</scope>
    <source>
        <strain evidence="4">HC45</strain>
    </source>
</reference>
<dbReference type="Pfam" id="PF04012">
    <property type="entry name" value="PspA_IM30"/>
    <property type="match status" value="1"/>
</dbReference>
<proteinExistence type="inferred from homology"/>
<dbReference type="KEGG" id="lpil:LIP_2730"/>
<organism evidence="3 4">
    <name type="scientific">Limnochorda pilosa</name>
    <dbReference type="NCBI Taxonomy" id="1555112"/>
    <lineage>
        <taxon>Bacteria</taxon>
        <taxon>Bacillati</taxon>
        <taxon>Bacillota</taxon>
        <taxon>Limnochordia</taxon>
        <taxon>Limnochordales</taxon>
        <taxon>Limnochordaceae</taxon>
        <taxon>Limnochorda</taxon>
    </lineage>
</organism>
<keyword evidence="4" id="KW-1185">Reference proteome</keyword>
<evidence type="ECO:0000256" key="1">
    <source>
        <dbReference type="ARBA" id="ARBA00043985"/>
    </source>
</evidence>
<dbReference type="AlphaFoldDB" id="A0A0K2SN72"/>
<dbReference type="STRING" id="1555112.LIP_2730"/>
<keyword evidence="2" id="KW-0175">Coiled coil</keyword>
<dbReference type="PANTHER" id="PTHR31088:SF6">
    <property type="entry name" value="PHAGE SHOCK PROTEIN A"/>
    <property type="match status" value="1"/>
</dbReference>
<evidence type="ECO:0000313" key="3">
    <source>
        <dbReference type="EMBL" id="BAS28560.1"/>
    </source>
</evidence>
<dbReference type="PANTHER" id="PTHR31088">
    <property type="entry name" value="MEMBRANE-ASSOCIATED PROTEIN VIPP1, CHLOROPLASTIC"/>
    <property type="match status" value="1"/>
</dbReference>
<comment type="similarity">
    <text evidence="1">Belongs to the PspA/Vipp/IM30 family.</text>
</comment>
<gene>
    <name evidence="3" type="ORF">LIP_2730</name>
</gene>
<sequence length="233" mass="26574">MGVLSRMSTVFKAKVNKMLDRAENPEETLDYSYQKQLELLQQVKRGVVEVVGQKKRLELQAVRLREQNQRLEQQAKDALKLGKEDLAVEALRRKQQAELQLQDLETQIKSLESEQEKLERNEQRLRSKVESFRTQKELIKAQYSAASAQVKIGEAATGLSEELADVNMAVERAQRKTQDMQSRAAAIDELVEKGTLQESWGAADPLEEELRRAKLDQGVSSELERLKREVAGQ</sequence>
<feature type="coiled-coil region" evidence="2">
    <location>
        <begin position="47"/>
        <end position="183"/>
    </location>
</feature>
<dbReference type="Proteomes" id="UP000065807">
    <property type="component" value="Chromosome"/>
</dbReference>
<dbReference type="PATRIC" id="fig|1555112.3.peg.2770"/>